<organism evidence="4 5">
    <name type="scientific">Vogesella indigofera</name>
    <name type="common">Pseudomonas indigofera</name>
    <dbReference type="NCBI Taxonomy" id="45465"/>
    <lineage>
        <taxon>Bacteria</taxon>
        <taxon>Pseudomonadati</taxon>
        <taxon>Pseudomonadota</taxon>
        <taxon>Betaproteobacteria</taxon>
        <taxon>Neisseriales</taxon>
        <taxon>Chromobacteriaceae</taxon>
        <taxon>Vogesella</taxon>
    </lineage>
</organism>
<name>A0A495BK97_VOGIN</name>
<dbReference type="Gene3D" id="3.20.20.70">
    <property type="entry name" value="Aldolase class I"/>
    <property type="match status" value="1"/>
</dbReference>
<reference evidence="4 5" key="1">
    <citation type="submission" date="2018-10" db="EMBL/GenBank/DDBJ databases">
        <title>Genomic Encyclopedia of Type Strains, Phase IV (KMG-IV): sequencing the most valuable type-strain genomes for metagenomic binning, comparative biology and taxonomic classification.</title>
        <authorList>
            <person name="Goeker M."/>
        </authorList>
    </citation>
    <scope>NUCLEOTIDE SEQUENCE [LARGE SCALE GENOMIC DNA]</scope>
    <source>
        <strain evidence="4 5">DSM 3303</strain>
    </source>
</reference>
<dbReference type="PANTHER" id="PTHR43018">
    <property type="entry name" value="PHOSPHO-2-DEHYDRO-3-DEOXYHEPTONATE ALDOLASE"/>
    <property type="match status" value="1"/>
</dbReference>
<dbReference type="PANTHER" id="PTHR43018:SF2">
    <property type="entry name" value="PHOSPHO-2-DEHYDRO-3-DEOXYHEPTONATE ALDOLASE"/>
    <property type="match status" value="1"/>
</dbReference>
<dbReference type="AlphaFoldDB" id="A0A495BK97"/>
<evidence type="ECO:0000313" key="5">
    <source>
        <dbReference type="Proteomes" id="UP000279384"/>
    </source>
</evidence>
<sequence>MIIVMSPAASAQSIEDVIGKIRAAGLSEHVSRGTERTIIGAVGDERSLQPSMFEMMPGVERALRVLKDYRIVSREVQPDNTVVHVRGLAIGGAAVQVIAGPCAVETAPQMQQAARLVREGGARLLRAGAFKPRTSPYSFQGLGVVGLDYLQEAARQQGLPVVSELMDIRLLDTFLEYDIDVIEIGARNMQNTDLLKEVGRINKPVILKRGLSATVSEWLMAAEYIAIGGNHNIIFCERGVRSFDPAARNTLDVTAIPLLKRETHLPVIVDPSHAGGKAWLVPALSCAALAAGADGLMLEVHPDPAQAWCDGDQALDGAAFGSLMAQLRPLAQVLGRSLA</sequence>
<dbReference type="Pfam" id="PF18152">
    <property type="entry name" value="DAHP_snth_FXD"/>
    <property type="match status" value="1"/>
</dbReference>
<dbReference type="Gene3D" id="3.30.70.1140">
    <property type="entry name" value="Phospho-2-dehydro-3-deoxyheptonate aldolase, domain 1"/>
    <property type="match status" value="1"/>
</dbReference>
<dbReference type="RefSeq" id="WP_120809701.1">
    <property type="nucleotide sequence ID" value="NZ_JAYRSL010000012.1"/>
</dbReference>
<dbReference type="GO" id="GO:0009073">
    <property type="term" value="P:aromatic amino acid family biosynthetic process"/>
    <property type="evidence" value="ECO:0007669"/>
    <property type="project" value="InterPro"/>
</dbReference>
<dbReference type="InterPro" id="IPR013785">
    <property type="entry name" value="Aldolase_TIM"/>
</dbReference>
<evidence type="ECO:0000259" key="3">
    <source>
        <dbReference type="Pfam" id="PF18152"/>
    </source>
</evidence>
<dbReference type="InterPro" id="IPR006268">
    <property type="entry name" value="DAHP_syn_2"/>
</dbReference>
<dbReference type="InterPro" id="IPR006218">
    <property type="entry name" value="DAHP1/KDSA"/>
</dbReference>
<dbReference type="SUPFAM" id="SSF51569">
    <property type="entry name" value="Aldolase"/>
    <property type="match status" value="1"/>
</dbReference>
<gene>
    <name evidence="4" type="ORF">C8E02_0777</name>
</gene>
<dbReference type="Pfam" id="PF00793">
    <property type="entry name" value="DAHP_synth_1"/>
    <property type="match status" value="1"/>
</dbReference>
<dbReference type="InterPro" id="IPR041071">
    <property type="entry name" value="DAHP_snth_FXD"/>
</dbReference>
<dbReference type="GO" id="GO:0016740">
    <property type="term" value="F:transferase activity"/>
    <property type="evidence" value="ECO:0007669"/>
    <property type="project" value="UniProtKB-KW"/>
</dbReference>
<feature type="domain" description="DAHP synthetase I/KDSA" evidence="2">
    <location>
        <begin position="89"/>
        <end position="325"/>
    </location>
</feature>
<dbReference type="EMBL" id="RBID01000011">
    <property type="protein sequence ID" value="RKQ61012.1"/>
    <property type="molecule type" value="Genomic_DNA"/>
</dbReference>
<dbReference type="InterPro" id="IPR052899">
    <property type="entry name" value="Class-I_DAHP_synthase"/>
</dbReference>
<dbReference type="NCBIfam" id="NF006421">
    <property type="entry name" value="PRK08673.1"/>
    <property type="match status" value="1"/>
</dbReference>
<evidence type="ECO:0000259" key="2">
    <source>
        <dbReference type="Pfam" id="PF00793"/>
    </source>
</evidence>
<evidence type="ECO:0000313" key="4">
    <source>
        <dbReference type="EMBL" id="RKQ61012.1"/>
    </source>
</evidence>
<keyword evidence="1" id="KW-0808">Transferase</keyword>
<dbReference type="NCBIfam" id="TIGR01361">
    <property type="entry name" value="DAHP_synth_Bsub"/>
    <property type="match status" value="1"/>
</dbReference>
<dbReference type="Proteomes" id="UP000279384">
    <property type="component" value="Unassembled WGS sequence"/>
</dbReference>
<accession>A0A495BK97</accession>
<dbReference type="NCBIfam" id="NF009239">
    <property type="entry name" value="PRK12595.1"/>
    <property type="match status" value="1"/>
</dbReference>
<comment type="caution">
    <text evidence="4">The sequence shown here is derived from an EMBL/GenBank/DDBJ whole genome shotgun (WGS) entry which is preliminary data.</text>
</comment>
<dbReference type="GO" id="GO:0016832">
    <property type="term" value="F:aldehyde-lyase activity"/>
    <property type="evidence" value="ECO:0007669"/>
    <property type="project" value="InterPro"/>
</dbReference>
<feature type="domain" description="DAHP synthase ferredoxin-like" evidence="3">
    <location>
        <begin position="1"/>
        <end position="67"/>
    </location>
</feature>
<proteinExistence type="predicted"/>
<evidence type="ECO:0000256" key="1">
    <source>
        <dbReference type="ARBA" id="ARBA00022679"/>
    </source>
</evidence>
<protein>
    <submittedName>
        <fullName evidence="4">3-deoxy-D-arabinoheptulosonate-7-phosphate synthase</fullName>
    </submittedName>
</protein>